<dbReference type="HOGENOM" id="CLU_033058_3_1_3"/>
<dbReference type="Pfam" id="PF05697">
    <property type="entry name" value="Trigger_N"/>
    <property type="match status" value="1"/>
</dbReference>
<dbReference type="SUPFAM" id="SSF54534">
    <property type="entry name" value="FKBP-like"/>
    <property type="match status" value="1"/>
</dbReference>
<comment type="domain">
    <text evidence="12">Consists of 3 domains; the N-terminus binds the ribosome, the middle domain has PPIase activity, while the C-terminus has intrinsic chaperone activity on its own.</text>
</comment>
<dbReference type="InterPro" id="IPR037041">
    <property type="entry name" value="Trigger_fac_C_sf"/>
</dbReference>
<evidence type="ECO:0000256" key="14">
    <source>
        <dbReference type="RuleBase" id="RU003914"/>
    </source>
</evidence>
<dbReference type="PANTHER" id="PTHR30560">
    <property type="entry name" value="TRIGGER FACTOR CHAPERONE AND PEPTIDYL-PROLYL CIS/TRANS ISOMERASE"/>
    <property type="match status" value="1"/>
</dbReference>
<proteinExistence type="inferred from homology"/>
<evidence type="ECO:0000256" key="7">
    <source>
        <dbReference type="ARBA" id="ARBA00023186"/>
    </source>
</evidence>
<keyword evidence="12" id="KW-0963">Cytoplasm</keyword>
<dbReference type="InterPro" id="IPR005215">
    <property type="entry name" value="Trig_fac"/>
</dbReference>
<evidence type="ECO:0000256" key="2">
    <source>
        <dbReference type="ARBA" id="ARBA00005464"/>
    </source>
</evidence>
<dbReference type="GO" id="GO:0003755">
    <property type="term" value="F:peptidyl-prolyl cis-trans isomerase activity"/>
    <property type="evidence" value="ECO:0007669"/>
    <property type="project" value="UniProtKB-UniRule"/>
</dbReference>
<evidence type="ECO:0000256" key="1">
    <source>
        <dbReference type="ARBA" id="ARBA00000971"/>
    </source>
</evidence>
<evidence type="ECO:0000256" key="6">
    <source>
        <dbReference type="ARBA" id="ARBA00023110"/>
    </source>
</evidence>
<feature type="region of interest" description="Disordered" evidence="15">
    <location>
        <begin position="448"/>
        <end position="490"/>
    </location>
</feature>
<dbReference type="GO" id="GO:0051083">
    <property type="term" value="P:'de novo' cotranslational protein folding"/>
    <property type="evidence" value="ECO:0007669"/>
    <property type="project" value="TreeGrafter"/>
</dbReference>
<dbReference type="InterPro" id="IPR036611">
    <property type="entry name" value="Trigger_fac_ribosome-bd_sf"/>
</dbReference>
<dbReference type="GO" id="GO:0043335">
    <property type="term" value="P:protein unfolding"/>
    <property type="evidence" value="ECO:0007669"/>
    <property type="project" value="TreeGrafter"/>
</dbReference>
<dbReference type="EMBL" id="CP003587">
    <property type="protein sequence ID" value="AGY56555.1"/>
    <property type="molecule type" value="Genomic_DNA"/>
</dbReference>
<dbReference type="HAMAP" id="MF_00303">
    <property type="entry name" value="Trigger_factor_Tig"/>
    <property type="match status" value="1"/>
</dbReference>
<accession>U5QFT8</accession>
<evidence type="ECO:0000313" key="17">
    <source>
        <dbReference type="EMBL" id="AGY56555.1"/>
    </source>
</evidence>
<dbReference type="InterPro" id="IPR008880">
    <property type="entry name" value="Trigger_fac_C"/>
</dbReference>
<dbReference type="InterPro" id="IPR046357">
    <property type="entry name" value="PPIase_dom_sf"/>
</dbReference>
<evidence type="ECO:0000256" key="8">
    <source>
        <dbReference type="ARBA" id="ARBA00023235"/>
    </source>
</evidence>
<evidence type="ECO:0000313" key="18">
    <source>
        <dbReference type="Proteomes" id="UP000017396"/>
    </source>
</evidence>
<keyword evidence="5 12" id="KW-0132">Cell division</keyword>
<dbReference type="eggNOG" id="COG0544">
    <property type="taxonomic scope" value="Bacteria"/>
</dbReference>
<dbReference type="PIRSF" id="PIRSF003095">
    <property type="entry name" value="Trigger_factor"/>
    <property type="match status" value="1"/>
</dbReference>
<evidence type="ECO:0000256" key="5">
    <source>
        <dbReference type="ARBA" id="ARBA00022618"/>
    </source>
</evidence>
<evidence type="ECO:0000256" key="13">
    <source>
        <dbReference type="PROSITE-ProRule" id="PRU00277"/>
    </source>
</evidence>
<keyword evidence="7 12" id="KW-0143">Chaperone</keyword>
<keyword evidence="6 12" id="KW-0697">Rotamase</keyword>
<comment type="similarity">
    <text evidence="2 12 14">Belongs to the FKBP-type PPIase family. Tig subfamily.</text>
</comment>
<dbReference type="PANTHER" id="PTHR30560:SF3">
    <property type="entry name" value="TRIGGER FACTOR-LIKE PROTEIN TIG, CHLOROPLASTIC"/>
    <property type="match status" value="1"/>
</dbReference>
<dbReference type="GO" id="GO:0044183">
    <property type="term" value="F:protein folding chaperone"/>
    <property type="evidence" value="ECO:0007669"/>
    <property type="project" value="TreeGrafter"/>
</dbReference>
<gene>
    <name evidence="12 17" type="primary">tig</name>
    <name evidence="17" type="ORF">GKIL_0308</name>
</gene>
<dbReference type="InterPro" id="IPR008881">
    <property type="entry name" value="Trigger_fac_ribosome-bd_bac"/>
</dbReference>
<dbReference type="Proteomes" id="UP000017396">
    <property type="component" value="Chromosome"/>
</dbReference>
<keyword evidence="9 12" id="KW-0131">Cell cycle</keyword>
<dbReference type="InterPro" id="IPR027304">
    <property type="entry name" value="Trigger_fact/SurA_dom_sf"/>
</dbReference>
<comment type="catalytic activity">
    <reaction evidence="1 12 13">
        <text>[protein]-peptidylproline (omega=180) = [protein]-peptidylproline (omega=0)</text>
        <dbReference type="Rhea" id="RHEA:16237"/>
        <dbReference type="Rhea" id="RHEA-COMP:10747"/>
        <dbReference type="Rhea" id="RHEA-COMP:10748"/>
        <dbReference type="ChEBI" id="CHEBI:83833"/>
        <dbReference type="ChEBI" id="CHEBI:83834"/>
        <dbReference type="EC" id="5.2.1.8"/>
    </reaction>
</comment>
<dbReference type="Gene3D" id="3.10.50.40">
    <property type="match status" value="1"/>
</dbReference>
<dbReference type="NCBIfam" id="TIGR00115">
    <property type="entry name" value="tig"/>
    <property type="match status" value="1"/>
</dbReference>
<dbReference type="Gene3D" id="3.30.70.1050">
    <property type="entry name" value="Trigger factor ribosome-binding domain"/>
    <property type="match status" value="1"/>
</dbReference>
<dbReference type="GO" id="GO:0043022">
    <property type="term" value="F:ribosome binding"/>
    <property type="evidence" value="ECO:0007669"/>
    <property type="project" value="TreeGrafter"/>
</dbReference>
<dbReference type="Pfam" id="PF00254">
    <property type="entry name" value="FKBP_C"/>
    <property type="match status" value="1"/>
</dbReference>
<dbReference type="FunFam" id="3.30.70.1050:FF:000004">
    <property type="entry name" value="Trigger factor"/>
    <property type="match status" value="1"/>
</dbReference>
<organism evidence="17 18">
    <name type="scientific">Gloeobacter kilaueensis (strain ATCC BAA-2537 / CCAP 1431/1 / ULC 316 / JS1)</name>
    <dbReference type="NCBI Taxonomy" id="1183438"/>
    <lineage>
        <taxon>Bacteria</taxon>
        <taxon>Bacillati</taxon>
        <taxon>Cyanobacteriota</taxon>
        <taxon>Cyanophyceae</taxon>
        <taxon>Gloeobacterales</taxon>
        <taxon>Gloeobacteraceae</taxon>
        <taxon>Gloeobacter</taxon>
    </lineage>
</organism>
<dbReference type="AlphaFoldDB" id="U5QFT8"/>
<evidence type="ECO:0000256" key="11">
    <source>
        <dbReference type="ARBA" id="ARBA00029986"/>
    </source>
</evidence>
<evidence type="ECO:0000256" key="4">
    <source>
        <dbReference type="ARBA" id="ARBA00016902"/>
    </source>
</evidence>
<evidence type="ECO:0000256" key="15">
    <source>
        <dbReference type="SAM" id="MobiDB-lite"/>
    </source>
</evidence>
<dbReference type="GO" id="GO:0005737">
    <property type="term" value="C:cytoplasm"/>
    <property type="evidence" value="ECO:0007669"/>
    <property type="project" value="UniProtKB-SubCell"/>
</dbReference>
<dbReference type="GO" id="GO:0051301">
    <property type="term" value="P:cell division"/>
    <property type="evidence" value="ECO:0007669"/>
    <property type="project" value="UniProtKB-KW"/>
</dbReference>
<comment type="subcellular location">
    <subcellularLocation>
        <location evidence="12">Cytoplasm</location>
    </subcellularLocation>
    <text evidence="12">About half TF is bound to the ribosome near the polypeptide exit tunnel while the other half is free in the cytoplasm.</text>
</comment>
<keyword evidence="8 12" id="KW-0413">Isomerase</keyword>
<dbReference type="KEGG" id="glj:GKIL_0308"/>
<dbReference type="Pfam" id="PF05698">
    <property type="entry name" value="Trigger_C"/>
    <property type="match status" value="1"/>
</dbReference>
<dbReference type="PROSITE" id="PS50059">
    <property type="entry name" value="FKBP_PPIASE"/>
    <property type="match status" value="1"/>
</dbReference>
<dbReference type="FunFam" id="3.10.50.40:FF:000001">
    <property type="entry name" value="Trigger factor"/>
    <property type="match status" value="1"/>
</dbReference>
<evidence type="ECO:0000256" key="3">
    <source>
        <dbReference type="ARBA" id="ARBA00013194"/>
    </source>
</evidence>
<evidence type="ECO:0000256" key="12">
    <source>
        <dbReference type="HAMAP-Rule" id="MF_00303"/>
    </source>
</evidence>
<feature type="domain" description="PPIase FKBP-type" evidence="16">
    <location>
        <begin position="186"/>
        <end position="273"/>
    </location>
</feature>
<dbReference type="SUPFAM" id="SSF109998">
    <property type="entry name" value="Triger factor/SurA peptide-binding domain-like"/>
    <property type="match status" value="1"/>
</dbReference>
<dbReference type="GO" id="GO:0015031">
    <property type="term" value="P:protein transport"/>
    <property type="evidence" value="ECO:0007669"/>
    <property type="project" value="UniProtKB-UniRule"/>
</dbReference>
<evidence type="ECO:0000256" key="9">
    <source>
        <dbReference type="ARBA" id="ARBA00023306"/>
    </source>
</evidence>
<keyword evidence="18" id="KW-1185">Reference proteome</keyword>
<dbReference type="SUPFAM" id="SSF102735">
    <property type="entry name" value="Trigger factor ribosome-binding domain"/>
    <property type="match status" value="1"/>
</dbReference>
<evidence type="ECO:0000256" key="10">
    <source>
        <dbReference type="ARBA" id="ARBA00024849"/>
    </source>
</evidence>
<protein>
    <recommendedName>
        <fullName evidence="4 12">Trigger factor</fullName>
        <shortName evidence="12">TF</shortName>
        <ecNumber evidence="3 12">5.2.1.8</ecNumber>
    </recommendedName>
    <alternativeName>
        <fullName evidence="11 12">PPIase</fullName>
    </alternativeName>
</protein>
<name>U5QFT8_GLOK1</name>
<dbReference type="EC" id="5.2.1.8" evidence="3 12"/>
<comment type="function">
    <text evidence="10 12">Involved in protein export. Acts as a chaperone by maintaining the newly synthesized protein in an open conformation. Functions as a peptidyl-prolyl cis-trans isomerase.</text>
</comment>
<dbReference type="Gene3D" id="1.10.3120.10">
    <property type="entry name" value="Trigger factor, C-terminal domain"/>
    <property type="match status" value="1"/>
</dbReference>
<sequence>MGLCLACWPPSFIFFESMKVTQEKLPRSQMGLLVEVEGDKSKQAYEKLVSDYVRKARIPGFRPGKAPRQLVLQFYGKERLKALALENLIDSSIKEAIEQESIASLGNLQLRDSFEELLGRYQPGEPLSFNAAVDVQPEVTLGTYTGLTIQYKEVPYDPASVDATLERYREQRSVLVPVENRPAEAGDTAIIDFSGSRRDDGSEISGAKASDFEVELVPGRLIAGFTEGIVGMNIGESKSLDLTFPADYPQTELAGVEARFEVTLKDLKIKDLPALDDDFASDISEFDSLEALREFLEKQQQEQATEQTRANRDAAIIKAIVEQTTVDLPDTLVNREVQFLAEQSIRDLQQRGIDPSRIFTEENMPRLRETLRGDAENRLKRTLALAQVARLENLQVDESQVSERVEQLRADLDEPVSEQALADFAREEMLTEKILDWLAGHSTIEVLSPETAEAAPSDDPSLSSEAVSSPGEADNSDVESPAPGESPPVQ</sequence>
<evidence type="ECO:0000259" key="16">
    <source>
        <dbReference type="PROSITE" id="PS50059"/>
    </source>
</evidence>
<dbReference type="InterPro" id="IPR001179">
    <property type="entry name" value="PPIase_FKBP_dom"/>
</dbReference>
<reference evidence="17 18" key="1">
    <citation type="journal article" date="2013" name="PLoS ONE">
        <title>Cultivation and Complete Genome Sequencing of Gloeobacter kilaueensis sp. nov., from a Lava Cave in Kilauea Caldera, Hawai'i.</title>
        <authorList>
            <person name="Saw J.H."/>
            <person name="Schatz M."/>
            <person name="Brown M.V."/>
            <person name="Kunkel D.D."/>
            <person name="Foster J.S."/>
            <person name="Shick H."/>
            <person name="Christensen S."/>
            <person name="Hou S."/>
            <person name="Wan X."/>
            <person name="Donachie S.P."/>
        </authorList>
    </citation>
    <scope>NUCLEOTIDE SEQUENCE [LARGE SCALE GENOMIC DNA]</scope>
    <source>
        <strain evidence="18">JS</strain>
    </source>
</reference>
<dbReference type="PATRIC" id="fig|1183438.3.peg.311"/>
<dbReference type="STRING" id="1183438.GKIL_0308"/>